<accession>A0A3Q7FR14</accession>
<proteinExistence type="inferred from homology"/>
<dbReference type="PANTHER" id="PTHR22748">
    <property type="entry name" value="AP ENDONUCLEASE"/>
    <property type="match status" value="1"/>
</dbReference>
<dbReference type="Gene3D" id="3.60.10.10">
    <property type="entry name" value="Endonuclease/exonuclease/phosphatase"/>
    <property type="match status" value="1"/>
</dbReference>
<dbReference type="InterPro" id="IPR005135">
    <property type="entry name" value="Endo/exonuclease/phosphatase"/>
</dbReference>
<evidence type="ECO:0000313" key="9">
    <source>
        <dbReference type="Proteomes" id="UP000004994"/>
    </source>
</evidence>
<dbReference type="SUPFAM" id="SSF56219">
    <property type="entry name" value="DNase I-like"/>
    <property type="match status" value="1"/>
</dbReference>
<reference evidence="8" key="2">
    <citation type="submission" date="2019-01" db="UniProtKB">
        <authorList>
            <consortium name="EnsemblPlants"/>
        </authorList>
    </citation>
    <scope>IDENTIFICATION</scope>
    <source>
        <strain evidence="8">cv. Heinz 1706</strain>
    </source>
</reference>
<dbReference type="GO" id="GO:0004518">
    <property type="term" value="F:nuclease activity"/>
    <property type="evidence" value="ECO:0007669"/>
    <property type="project" value="InterPro"/>
</dbReference>
<reference evidence="8" key="1">
    <citation type="journal article" date="2012" name="Nature">
        <title>The tomato genome sequence provides insights into fleshy fruit evolution.</title>
        <authorList>
            <consortium name="Tomato Genome Consortium"/>
        </authorList>
    </citation>
    <scope>NUCLEOTIDE SEQUENCE [LARGE SCALE GENOMIC DNA]</scope>
    <source>
        <strain evidence="8">cv. Heinz 1706</strain>
    </source>
</reference>
<keyword evidence="4 5" id="KW-0460">Magnesium</keyword>
<comment type="cofactor">
    <cofactor evidence="5">
        <name>Mg(2+)</name>
        <dbReference type="ChEBI" id="CHEBI:18420"/>
    </cofactor>
    <cofactor evidence="5">
        <name>Mn(2+)</name>
        <dbReference type="ChEBI" id="CHEBI:29035"/>
    </cofactor>
    <text evidence="5">Probably binds two magnesium or manganese ions per subunit.</text>
</comment>
<evidence type="ECO:0000256" key="3">
    <source>
        <dbReference type="ARBA" id="ARBA00022801"/>
    </source>
</evidence>
<feature type="binding site" evidence="5">
    <location>
        <position position="96"/>
    </location>
    <ligand>
        <name>Mg(2+)</name>
        <dbReference type="ChEBI" id="CHEBI:18420"/>
        <label>1</label>
    </ligand>
</feature>
<comment type="similarity">
    <text evidence="1">Belongs to the DNA repair enzymes AP/ExoA family.</text>
</comment>
<evidence type="ECO:0000256" key="1">
    <source>
        <dbReference type="ARBA" id="ARBA00007092"/>
    </source>
</evidence>
<protein>
    <recommendedName>
        <fullName evidence="7">Endonuclease/exonuclease/phosphatase domain-containing protein</fullName>
    </recommendedName>
</protein>
<dbReference type="PANTHER" id="PTHR22748:SF10">
    <property type="entry name" value="DNA-(APURINIC OR APYRIMIDINIC SITE) ENDONUCLEASE"/>
    <property type="match status" value="1"/>
</dbReference>
<keyword evidence="5" id="KW-0464">Manganese</keyword>
<sequence>MRPALGALGDSHNDEAFFLKEKQPMYSRPTDSGSKHEPDGRVILAEFETFRILNTYVPNNGWKEEESSFPRRRKWDKRMLEFVLATSDKPLIWCGDLNVSHEDIDVSHPEFFSAAKLNGYTPPNKENKCFWGLEGHSNLIGSERAERTALTCQEFAYSRVSCHSEQG</sequence>
<dbReference type="Proteomes" id="UP000004994">
    <property type="component" value="Chromosome 3"/>
</dbReference>
<dbReference type="InterPro" id="IPR036691">
    <property type="entry name" value="Endo/exonu/phosph_ase_sf"/>
</dbReference>
<name>A0A3Q7FR14_SOLLC</name>
<evidence type="ECO:0000313" key="8">
    <source>
        <dbReference type="EnsemblPlants" id="Solyc03g111597.1.1"/>
    </source>
</evidence>
<keyword evidence="3" id="KW-0378">Hydrolase</keyword>
<dbReference type="GO" id="GO:0046872">
    <property type="term" value="F:metal ion binding"/>
    <property type="evidence" value="ECO:0007669"/>
    <property type="project" value="UniProtKB-KW"/>
</dbReference>
<dbReference type="STRING" id="4081.A0A3Q7FR14"/>
<keyword evidence="2 5" id="KW-0479">Metal-binding</keyword>
<dbReference type="Pfam" id="PF03372">
    <property type="entry name" value="Exo_endo_phos"/>
    <property type="match status" value="1"/>
</dbReference>
<dbReference type="AlphaFoldDB" id="A0A3Q7FR14"/>
<feature type="binding site" evidence="5">
    <location>
        <position position="98"/>
    </location>
    <ligand>
        <name>Mg(2+)</name>
        <dbReference type="ChEBI" id="CHEBI:18420"/>
        <label>1</label>
    </ligand>
</feature>
<keyword evidence="9" id="KW-1185">Reference proteome</keyword>
<organism evidence="8">
    <name type="scientific">Solanum lycopersicum</name>
    <name type="common">Tomato</name>
    <name type="synonym">Lycopersicon esculentum</name>
    <dbReference type="NCBI Taxonomy" id="4081"/>
    <lineage>
        <taxon>Eukaryota</taxon>
        <taxon>Viridiplantae</taxon>
        <taxon>Streptophyta</taxon>
        <taxon>Embryophyta</taxon>
        <taxon>Tracheophyta</taxon>
        <taxon>Spermatophyta</taxon>
        <taxon>Magnoliopsida</taxon>
        <taxon>eudicotyledons</taxon>
        <taxon>Gunneridae</taxon>
        <taxon>Pentapetalae</taxon>
        <taxon>asterids</taxon>
        <taxon>lamiids</taxon>
        <taxon>Solanales</taxon>
        <taxon>Solanaceae</taxon>
        <taxon>Solanoideae</taxon>
        <taxon>Solaneae</taxon>
        <taxon>Solanum</taxon>
        <taxon>Solanum subgen. Lycopersicon</taxon>
    </lineage>
</organism>
<evidence type="ECO:0000256" key="2">
    <source>
        <dbReference type="ARBA" id="ARBA00022723"/>
    </source>
</evidence>
<evidence type="ECO:0000256" key="5">
    <source>
        <dbReference type="PIRSR" id="PIRSR604808-2"/>
    </source>
</evidence>
<feature type="domain" description="Endonuclease/exonuclease/phosphatase" evidence="7">
    <location>
        <begin position="28"/>
        <end position="115"/>
    </location>
</feature>
<feature type="site" description="Transition state stabilizer" evidence="6">
    <location>
        <position position="98"/>
    </location>
</feature>
<dbReference type="GO" id="GO:0016787">
    <property type="term" value="F:hydrolase activity"/>
    <property type="evidence" value="ECO:0007669"/>
    <property type="project" value="UniProtKB-KW"/>
</dbReference>
<dbReference type="GO" id="GO:0006281">
    <property type="term" value="P:DNA repair"/>
    <property type="evidence" value="ECO:0007669"/>
    <property type="project" value="InterPro"/>
</dbReference>
<dbReference type="Gramene" id="Solyc03g111597.1.1">
    <property type="protein sequence ID" value="Solyc03g111597.1.1"/>
    <property type="gene ID" value="Solyc03g111597.1"/>
</dbReference>
<evidence type="ECO:0000256" key="6">
    <source>
        <dbReference type="PIRSR" id="PIRSR604808-3"/>
    </source>
</evidence>
<dbReference type="InParanoid" id="A0A3Q7FR14"/>
<dbReference type="EnsemblPlants" id="Solyc03g111597.1.1">
    <property type="protein sequence ID" value="Solyc03g111597.1.1"/>
    <property type="gene ID" value="Solyc03g111597.1"/>
</dbReference>
<evidence type="ECO:0000256" key="4">
    <source>
        <dbReference type="ARBA" id="ARBA00022842"/>
    </source>
</evidence>
<dbReference type="InterPro" id="IPR004808">
    <property type="entry name" value="AP_endonuc_1"/>
</dbReference>
<evidence type="ECO:0000259" key="7">
    <source>
        <dbReference type="Pfam" id="PF03372"/>
    </source>
</evidence>